<feature type="transmembrane region" description="Helical" evidence="1">
    <location>
        <begin position="54"/>
        <end position="75"/>
    </location>
</feature>
<dbReference type="AlphaFoldDB" id="A0A0D6AYN7"/>
<protein>
    <recommendedName>
        <fullName evidence="2">DUF7973 domain-containing protein</fullName>
    </recommendedName>
</protein>
<dbReference type="KEGG" id="rsu:NHU_00556"/>
<dbReference type="RefSeq" id="WP_060833754.1">
    <property type="nucleotide sequence ID" value="NZ_JAESJD010000059.1"/>
</dbReference>
<feature type="transmembrane region" description="Helical" evidence="1">
    <location>
        <begin position="26"/>
        <end position="47"/>
    </location>
</feature>
<dbReference type="eggNOG" id="ENOG502ZYP7">
    <property type="taxonomic scope" value="Bacteria"/>
</dbReference>
<sequence length="303" mass="30702">MTALGLLVAFGGGIFGAAIGALPAFAFVGILTIAGVAIQLAVAPAATDFFGIPFGVFGPHVGGFASGVAAAAYAASKGKLDSGRNIVTAGMGLNSPDVLLVGGIFGIVGYVICWGVAMVPDVGPGLPWTDYPGMSVVISAFIVRFIWGTCGLCGKAPKGERFFHPTDATKWLVFQSSFGQIAMIGVGVGLLGGWLGITYGMPGALLAFGIAAASLLFLTVGVLTPVTHHIALPAAIVGVASGSIIWAGIAGLVCAFVGEFFARIFLDRGDTHIDPPACTIAAMTLVFNVLTSIGFWALLPMPV</sequence>
<keyword evidence="1" id="KW-0472">Membrane</keyword>
<proteinExistence type="predicted"/>
<dbReference type="InterPro" id="IPR058279">
    <property type="entry name" value="DUF7973"/>
</dbReference>
<name>A0A0D6AYN7_RHOSU</name>
<organism evidence="3 4">
    <name type="scientific">Rhodovulum sulfidophilum</name>
    <name type="common">Rhodobacter sulfidophilus</name>
    <dbReference type="NCBI Taxonomy" id="35806"/>
    <lineage>
        <taxon>Bacteria</taxon>
        <taxon>Pseudomonadati</taxon>
        <taxon>Pseudomonadota</taxon>
        <taxon>Alphaproteobacteria</taxon>
        <taxon>Rhodobacterales</taxon>
        <taxon>Paracoccaceae</taxon>
        <taxon>Rhodovulum</taxon>
    </lineage>
</organism>
<feature type="transmembrane region" description="Helical" evidence="1">
    <location>
        <begin position="131"/>
        <end position="157"/>
    </location>
</feature>
<dbReference type="PATRIC" id="fig|35806.4.peg.572"/>
<dbReference type="EMBL" id="AP014800">
    <property type="protein sequence ID" value="BAQ67725.1"/>
    <property type="molecule type" value="Genomic_DNA"/>
</dbReference>
<feature type="transmembrane region" description="Helical" evidence="1">
    <location>
        <begin position="278"/>
        <end position="299"/>
    </location>
</feature>
<evidence type="ECO:0000256" key="1">
    <source>
        <dbReference type="SAM" id="Phobius"/>
    </source>
</evidence>
<accession>A0A0D6AYN7</accession>
<feature type="transmembrane region" description="Helical" evidence="1">
    <location>
        <begin position="244"/>
        <end position="266"/>
    </location>
</feature>
<evidence type="ECO:0000259" key="2">
    <source>
        <dbReference type="Pfam" id="PF25928"/>
    </source>
</evidence>
<dbReference type="Proteomes" id="UP000064912">
    <property type="component" value="Chromosome"/>
</dbReference>
<evidence type="ECO:0000313" key="4">
    <source>
        <dbReference type="Proteomes" id="UP000064912"/>
    </source>
</evidence>
<evidence type="ECO:0000313" key="3">
    <source>
        <dbReference type="EMBL" id="BAQ67725.1"/>
    </source>
</evidence>
<feature type="domain" description="DUF7973" evidence="2">
    <location>
        <begin position="6"/>
        <end position="156"/>
    </location>
</feature>
<feature type="transmembrane region" description="Helical" evidence="1">
    <location>
        <begin position="177"/>
        <end position="197"/>
    </location>
</feature>
<reference evidence="3 4" key="1">
    <citation type="submission" date="2015-02" db="EMBL/GenBank/DDBJ databases">
        <title>Genome sequene of Rhodovulum sulfidophilum DSM 2351.</title>
        <authorList>
            <person name="Nagao N."/>
        </authorList>
    </citation>
    <scope>NUCLEOTIDE SEQUENCE [LARGE SCALE GENOMIC DNA]</scope>
    <source>
        <strain evidence="3 4">DSM 2351</strain>
    </source>
</reference>
<gene>
    <name evidence="3" type="ORF">NHU_00556</name>
</gene>
<keyword evidence="1" id="KW-0812">Transmembrane</keyword>
<dbReference type="Pfam" id="PF25928">
    <property type="entry name" value="DUF7973"/>
    <property type="match status" value="2"/>
</dbReference>
<feature type="transmembrane region" description="Helical" evidence="1">
    <location>
        <begin position="98"/>
        <end position="119"/>
    </location>
</feature>
<keyword evidence="1" id="KW-1133">Transmembrane helix</keyword>
<feature type="transmembrane region" description="Helical" evidence="1">
    <location>
        <begin position="204"/>
        <end position="224"/>
    </location>
</feature>
<feature type="domain" description="DUF7973" evidence="2">
    <location>
        <begin position="170"/>
        <end position="295"/>
    </location>
</feature>